<keyword evidence="2" id="KW-1185">Reference proteome</keyword>
<accession>A0A395GRC2</accession>
<dbReference type="EMBL" id="KZ824456">
    <property type="protein sequence ID" value="RAK98101.1"/>
    <property type="molecule type" value="Genomic_DNA"/>
</dbReference>
<evidence type="ECO:0000313" key="1">
    <source>
        <dbReference type="EMBL" id="RAK98101.1"/>
    </source>
</evidence>
<evidence type="ECO:0000313" key="2">
    <source>
        <dbReference type="Proteomes" id="UP000249402"/>
    </source>
</evidence>
<sequence length="198" mass="23154">MAAPETLRSILCAETWLWNDGTTSITFYENGTGRLVCTTELTAWIVAELDWKAHDPSHLDQVVTLDNSSWNPTTISDFSIEMTLTTRRPPDGPASDYPGRVNEHWLHDNAFRPKTYHLKLEQGRFRNQFDIMHKVRDGLQYALRLVFDPSPLPPDGEWNEESHGPHAMKLWEYTQFNARKYEEKDLGLWDKLMVWYEK</sequence>
<protein>
    <submittedName>
        <fullName evidence="1">Uncharacterized protein</fullName>
    </submittedName>
</protein>
<reference evidence="1 2" key="1">
    <citation type="submission" date="2018-02" db="EMBL/GenBank/DDBJ databases">
        <title>The genomes of Aspergillus section Nigri reveals drivers in fungal speciation.</title>
        <authorList>
            <consortium name="DOE Joint Genome Institute"/>
            <person name="Vesth T.C."/>
            <person name="Nybo J."/>
            <person name="Theobald S."/>
            <person name="Brandl J."/>
            <person name="Frisvad J.C."/>
            <person name="Nielsen K.F."/>
            <person name="Lyhne E.K."/>
            <person name="Kogle M.E."/>
            <person name="Kuo A."/>
            <person name="Riley R."/>
            <person name="Clum A."/>
            <person name="Nolan M."/>
            <person name="Lipzen A."/>
            <person name="Salamov A."/>
            <person name="Henrissat B."/>
            <person name="Wiebenga A."/>
            <person name="De vries R.P."/>
            <person name="Grigoriev I.V."/>
            <person name="Mortensen U.H."/>
            <person name="Andersen M.R."/>
            <person name="Baker S.E."/>
        </authorList>
    </citation>
    <scope>NUCLEOTIDE SEQUENCE [LARGE SCALE GENOMIC DNA]</scope>
    <source>
        <strain evidence="1 2">CBS 121593</strain>
    </source>
</reference>
<dbReference type="Proteomes" id="UP000249402">
    <property type="component" value="Unassembled WGS sequence"/>
</dbReference>
<proteinExistence type="predicted"/>
<organism evidence="1 2">
    <name type="scientific">Aspergillus ibericus CBS 121593</name>
    <dbReference type="NCBI Taxonomy" id="1448316"/>
    <lineage>
        <taxon>Eukaryota</taxon>
        <taxon>Fungi</taxon>
        <taxon>Dikarya</taxon>
        <taxon>Ascomycota</taxon>
        <taxon>Pezizomycotina</taxon>
        <taxon>Eurotiomycetes</taxon>
        <taxon>Eurotiomycetidae</taxon>
        <taxon>Eurotiales</taxon>
        <taxon>Aspergillaceae</taxon>
        <taxon>Aspergillus</taxon>
        <taxon>Aspergillus subgen. Circumdati</taxon>
    </lineage>
</organism>
<dbReference type="VEuPathDB" id="FungiDB:BO80DRAFT_427628"/>
<dbReference type="RefSeq" id="XP_025572429.1">
    <property type="nucleotide sequence ID" value="XM_025720059.1"/>
</dbReference>
<name>A0A395GRC2_9EURO</name>
<dbReference type="OrthoDB" id="2935237at2759"/>
<gene>
    <name evidence="1" type="ORF">BO80DRAFT_427628</name>
</gene>
<dbReference type="GeneID" id="37224924"/>
<dbReference type="AlphaFoldDB" id="A0A395GRC2"/>